<dbReference type="InterPro" id="IPR039448">
    <property type="entry name" value="Beta_helix"/>
</dbReference>
<gene>
    <name evidence="7" type="ORF">ACFQWB_09930</name>
</gene>
<proteinExistence type="predicted"/>
<dbReference type="SUPFAM" id="SSF51126">
    <property type="entry name" value="Pectin lyase-like"/>
    <property type="match status" value="1"/>
</dbReference>
<dbReference type="InterPro" id="IPR011050">
    <property type="entry name" value="Pectin_lyase_fold/virulence"/>
</dbReference>
<dbReference type="PANTHER" id="PTHR40088">
    <property type="entry name" value="PECTATE LYASE (EUROFUNG)"/>
    <property type="match status" value="1"/>
</dbReference>
<evidence type="ECO:0000313" key="8">
    <source>
        <dbReference type="Proteomes" id="UP001596528"/>
    </source>
</evidence>
<feature type="domain" description="Pel9A-like right handed beta-helix region" evidence="6">
    <location>
        <begin position="38"/>
        <end position="84"/>
    </location>
</feature>
<reference evidence="8" key="1">
    <citation type="journal article" date="2019" name="Int. J. Syst. Evol. Microbiol.">
        <title>The Global Catalogue of Microorganisms (GCM) 10K type strain sequencing project: providing services to taxonomists for standard genome sequencing and annotation.</title>
        <authorList>
            <consortium name="The Broad Institute Genomics Platform"/>
            <consortium name="The Broad Institute Genome Sequencing Center for Infectious Disease"/>
            <person name="Wu L."/>
            <person name="Ma J."/>
        </authorList>
    </citation>
    <scope>NUCLEOTIDE SEQUENCE [LARGE SCALE GENOMIC DNA]</scope>
    <source>
        <strain evidence="8">JCM 18657</strain>
    </source>
</reference>
<evidence type="ECO:0000256" key="1">
    <source>
        <dbReference type="ARBA" id="ARBA00004613"/>
    </source>
</evidence>
<feature type="domain" description="Right handed beta helix" evidence="5">
    <location>
        <begin position="157"/>
        <end position="350"/>
    </location>
</feature>
<dbReference type="Gene3D" id="2.160.20.10">
    <property type="entry name" value="Single-stranded right-handed beta-helix, Pectin lyase-like"/>
    <property type="match status" value="1"/>
</dbReference>
<accession>A0ABW2V660</accession>
<dbReference type="InterPro" id="IPR059226">
    <property type="entry name" value="Choice_anch_Q_dom"/>
</dbReference>
<evidence type="ECO:0000259" key="5">
    <source>
        <dbReference type="Pfam" id="PF13229"/>
    </source>
</evidence>
<comment type="caution">
    <text evidence="7">The sequence shown here is derived from an EMBL/GenBank/DDBJ whole genome shotgun (WGS) entry which is preliminary data.</text>
</comment>
<evidence type="ECO:0000256" key="4">
    <source>
        <dbReference type="SAM" id="MobiDB-lite"/>
    </source>
</evidence>
<dbReference type="RefSeq" id="WP_170209537.1">
    <property type="nucleotide sequence ID" value="NZ_JBHTGQ010000021.1"/>
</dbReference>
<dbReference type="InterPro" id="IPR053868">
    <property type="entry name" value="Pel9A-like_beta_helix"/>
</dbReference>
<dbReference type="SMART" id="SM00710">
    <property type="entry name" value="PbH1"/>
    <property type="match status" value="7"/>
</dbReference>
<dbReference type="Pfam" id="PF22842">
    <property type="entry name" value="Pel9A-like_beta_helix"/>
    <property type="match status" value="1"/>
</dbReference>
<dbReference type="PANTHER" id="PTHR40088:SF2">
    <property type="entry name" value="SECRETED SUGAR HYDROLASE"/>
    <property type="match status" value="1"/>
</dbReference>
<name>A0ABW2V660_9BACL</name>
<feature type="compositionally biased region" description="Pro residues" evidence="4">
    <location>
        <begin position="522"/>
        <end position="548"/>
    </location>
</feature>
<organism evidence="7 8">
    <name type="scientific">Paenibacillus thermoaerophilus</name>
    <dbReference type="NCBI Taxonomy" id="1215385"/>
    <lineage>
        <taxon>Bacteria</taxon>
        <taxon>Bacillati</taxon>
        <taxon>Bacillota</taxon>
        <taxon>Bacilli</taxon>
        <taxon>Bacillales</taxon>
        <taxon>Paenibacillaceae</taxon>
        <taxon>Paenibacillus</taxon>
    </lineage>
</organism>
<keyword evidence="2" id="KW-0964">Secreted</keyword>
<evidence type="ECO:0000256" key="2">
    <source>
        <dbReference type="ARBA" id="ARBA00022525"/>
    </source>
</evidence>
<dbReference type="Proteomes" id="UP001596528">
    <property type="component" value="Unassembled WGS sequence"/>
</dbReference>
<feature type="region of interest" description="Disordered" evidence="4">
    <location>
        <begin position="511"/>
        <end position="558"/>
    </location>
</feature>
<keyword evidence="8" id="KW-1185">Reference proteome</keyword>
<dbReference type="NCBIfam" id="NF041518">
    <property type="entry name" value="choice_anch_Q"/>
    <property type="match status" value="1"/>
</dbReference>
<keyword evidence="3" id="KW-0732">Signal</keyword>
<dbReference type="InterPro" id="IPR006626">
    <property type="entry name" value="PbH1"/>
</dbReference>
<comment type="subcellular location">
    <subcellularLocation>
        <location evidence="1">Secreted</location>
    </subcellularLocation>
</comment>
<evidence type="ECO:0000313" key="7">
    <source>
        <dbReference type="EMBL" id="MFC7750245.1"/>
    </source>
</evidence>
<dbReference type="InterPro" id="IPR012334">
    <property type="entry name" value="Pectin_lyas_fold"/>
</dbReference>
<dbReference type="Pfam" id="PF13229">
    <property type="entry name" value="Beta_helix"/>
    <property type="match status" value="1"/>
</dbReference>
<evidence type="ECO:0000259" key="6">
    <source>
        <dbReference type="Pfam" id="PF22842"/>
    </source>
</evidence>
<protein>
    <submittedName>
        <fullName evidence="7">Right-handed parallel beta-helix repeat-containing protein</fullName>
    </submittedName>
</protein>
<dbReference type="EMBL" id="JBHTGQ010000021">
    <property type="protein sequence ID" value="MFC7750245.1"/>
    <property type="molecule type" value="Genomic_DNA"/>
</dbReference>
<dbReference type="InterPro" id="IPR052052">
    <property type="entry name" value="Polysaccharide_Lyase_9"/>
</dbReference>
<sequence length="880" mass="94391">MIKRLDHVRMMKAGFLLLMTIMILSVSAPLSAFSGYQAPGKVYYVASDGNDSNPGTKDAPWRTIQKAADTLIAGETVLVREGVYKEFVSIRSSGSAADGYIVFQAYPGERPVIDGSELDLSGGESALVQLRGVSFVVVDGFEIRNLRSSQDDQYPAGIRVQYGGTNIHILNNDVHHIENVSSGGNAHGIHVYGNSALSLKNVRVSGNRVHHLVLGSSESLTLSGNIDGFVVENNVIHDNNNIGIDIAGYYGACSLPCIDQARNGIVAGNTVYNIDSSDNPAYGGGSNSAGGIYADGAANVVIERNQVYRSGFGIEIASENRGKTTSRITVRSNYLHHNDGAGIIIGGSSPSNGGAADNLIANNTLIENDQRRQGYGEIAIQENSTGNIIVNNLIYGMAGQPFVSKYNISGSGNRFDYNLYYRPDGADGVSWSWQGQTYKTWEAYKQATGHDGNSIFADPKLADRSQDIRLTEGSPAIDRGADVYAARTDYDFFGQNRIVQTAVDIGAAEYGGDSLPAQQEPSPSPEPQPIPSPAPGPIPETQPNPNPEPTDTGGRFTVDGDFSDWDGVAELAVGHSNVRSVKSAIAEGQLYVLVTGNLLSDKGQLYLNTDGNPETGFQAPYWNGIGADYLLENGVLYRYSGEGGTNWGWTEIRSYRKSGKFVATSTVVEVSIDLSDLGMNGNGPVDMGYVWKDSYSHKLPGGSTPLKVGGAVQPGEPELPAPAPGIVLDGSSEDWAGIEPLVRSESNPRLLKVDNDSEYLYLLVEGSALLTKTQIYLNTDGSAATGYTASDLVAGGAEYLLEYGRLYRYTGKGSNWSWRQISNLKRAQWWLERDDLIEAAVPLSELGVRIGSPIAIGVHKDDNRLTQLPVSGDMAAYTLQ</sequence>
<evidence type="ECO:0000256" key="3">
    <source>
        <dbReference type="ARBA" id="ARBA00022729"/>
    </source>
</evidence>